<reference evidence="3" key="1">
    <citation type="submission" date="2025-08" db="UniProtKB">
        <authorList>
            <consortium name="RefSeq"/>
        </authorList>
    </citation>
    <scope>IDENTIFICATION</scope>
    <source>
        <tissue evidence="3">Total insect</tissue>
    </source>
</reference>
<feature type="region of interest" description="Disordered" evidence="1">
    <location>
        <begin position="67"/>
        <end position="191"/>
    </location>
</feature>
<dbReference type="GeneID" id="117652587"/>
<gene>
    <name evidence="3" type="primary">LOC117652587</name>
</gene>
<feature type="compositionally biased region" description="Basic residues" evidence="1">
    <location>
        <begin position="142"/>
        <end position="164"/>
    </location>
</feature>
<dbReference type="KEGG" id="tpal:117652587"/>
<proteinExistence type="predicted"/>
<organism evidence="3">
    <name type="scientific">Thrips palmi</name>
    <name type="common">Melon thrips</name>
    <dbReference type="NCBI Taxonomy" id="161013"/>
    <lineage>
        <taxon>Eukaryota</taxon>
        <taxon>Metazoa</taxon>
        <taxon>Ecdysozoa</taxon>
        <taxon>Arthropoda</taxon>
        <taxon>Hexapoda</taxon>
        <taxon>Insecta</taxon>
        <taxon>Pterygota</taxon>
        <taxon>Neoptera</taxon>
        <taxon>Paraneoptera</taxon>
        <taxon>Thysanoptera</taxon>
        <taxon>Terebrantia</taxon>
        <taxon>Thripoidea</taxon>
        <taxon>Thripidae</taxon>
        <taxon>Thrips</taxon>
    </lineage>
</organism>
<dbReference type="InParanoid" id="A0A6P9A6B3"/>
<name>A0A6P9A6B3_THRPL</name>
<feature type="compositionally biased region" description="Low complexity" evidence="1">
    <location>
        <begin position="79"/>
        <end position="90"/>
    </location>
</feature>
<evidence type="ECO:0000313" key="2">
    <source>
        <dbReference type="Proteomes" id="UP000515158"/>
    </source>
</evidence>
<accession>A0A6P9A6B3</accession>
<evidence type="ECO:0000256" key="1">
    <source>
        <dbReference type="SAM" id="MobiDB-lite"/>
    </source>
</evidence>
<sequence length="191" mass="20258">MAIPFQLPRCDENPDDIQDLDRLLGDLFVVLARILAQRGQAASVATLNAGRGAVTIRRPSRQLRLQVHDTEVDLEVSSEESSSSDTDSSAPPSPTSPTAPMPIPDLVSNLPVQAAAADAPQEQAENAEGQPPRTVASVAVRSRTRKPRSSPRKARSPKGARGKRALTGTSPAKELTRTPSTRAPKASPTVC</sequence>
<evidence type="ECO:0000313" key="3">
    <source>
        <dbReference type="RefSeq" id="XP_034253508.1"/>
    </source>
</evidence>
<feature type="compositionally biased region" description="Pro residues" evidence="1">
    <location>
        <begin position="91"/>
        <end position="103"/>
    </location>
</feature>
<dbReference type="AlphaFoldDB" id="A0A6P9A6B3"/>
<feature type="compositionally biased region" description="Low complexity" evidence="1">
    <location>
        <begin position="113"/>
        <end position="128"/>
    </location>
</feature>
<dbReference type="RefSeq" id="XP_034253508.1">
    <property type="nucleotide sequence ID" value="XM_034397617.1"/>
</dbReference>
<keyword evidence="2" id="KW-1185">Reference proteome</keyword>
<protein>
    <submittedName>
        <fullName evidence="3">Uncharacterized protein LOC117652587</fullName>
    </submittedName>
</protein>
<dbReference type="Proteomes" id="UP000515158">
    <property type="component" value="Unplaced"/>
</dbReference>